<accession>A0ABT1ZHN2</accession>
<evidence type="ECO:0000313" key="9">
    <source>
        <dbReference type="EMBL" id="MCS0500224.1"/>
    </source>
</evidence>
<comment type="subcellular location">
    <subcellularLocation>
        <location evidence="1">Membrane</location>
        <topology evidence="1">Multi-pass membrane protein</topology>
    </subcellularLocation>
</comment>
<evidence type="ECO:0000256" key="2">
    <source>
        <dbReference type="ARBA" id="ARBA00006464"/>
    </source>
</evidence>
<dbReference type="Proteomes" id="UP001205337">
    <property type="component" value="Unassembled WGS sequence"/>
</dbReference>
<dbReference type="Pfam" id="PF02397">
    <property type="entry name" value="Bac_transf"/>
    <property type="match status" value="1"/>
</dbReference>
<evidence type="ECO:0000313" key="10">
    <source>
        <dbReference type="Proteomes" id="UP001205337"/>
    </source>
</evidence>
<dbReference type="InterPro" id="IPR017475">
    <property type="entry name" value="EPS_sugar_tfrase"/>
</dbReference>
<keyword evidence="5 7" id="KW-1133">Transmembrane helix</keyword>
<evidence type="ECO:0000256" key="4">
    <source>
        <dbReference type="ARBA" id="ARBA00022692"/>
    </source>
</evidence>
<keyword evidence="10" id="KW-1185">Reference proteome</keyword>
<keyword evidence="3 9" id="KW-0808">Transferase</keyword>
<proteinExistence type="inferred from homology"/>
<reference evidence="9 10" key="1">
    <citation type="submission" date="2022-08" db="EMBL/GenBank/DDBJ databases">
        <authorList>
            <person name="Li F."/>
        </authorList>
    </citation>
    <scope>NUCLEOTIDE SEQUENCE [LARGE SCALE GENOMIC DNA]</scope>
    <source>
        <strain evidence="9 10">10F1B-8-1</strain>
    </source>
</reference>
<evidence type="ECO:0000256" key="5">
    <source>
        <dbReference type="ARBA" id="ARBA00022989"/>
    </source>
</evidence>
<comment type="similarity">
    <text evidence="2">Belongs to the bacterial sugar transferase family.</text>
</comment>
<feature type="transmembrane region" description="Helical" evidence="7">
    <location>
        <begin position="94"/>
        <end position="111"/>
    </location>
</feature>
<dbReference type="EMBL" id="JANTHX010000008">
    <property type="protein sequence ID" value="MCS0500224.1"/>
    <property type="molecule type" value="Genomic_DNA"/>
</dbReference>
<gene>
    <name evidence="9" type="ORF">NUH29_11770</name>
</gene>
<feature type="transmembrane region" description="Helical" evidence="7">
    <location>
        <begin position="15"/>
        <end position="35"/>
    </location>
</feature>
<dbReference type="PANTHER" id="PTHR30576:SF10">
    <property type="entry name" value="SLL5057 PROTEIN"/>
    <property type="match status" value="1"/>
</dbReference>
<keyword evidence="4 7" id="KW-0812">Transmembrane</keyword>
<feature type="transmembrane region" description="Helical" evidence="7">
    <location>
        <begin position="286"/>
        <end position="310"/>
    </location>
</feature>
<protein>
    <submittedName>
        <fullName evidence="9">Sugar transferase</fullName>
    </submittedName>
</protein>
<feature type="transmembrane region" description="Helical" evidence="7">
    <location>
        <begin position="55"/>
        <end position="74"/>
    </location>
</feature>
<organism evidence="9 10">
    <name type="scientific">Protaetiibacter mangrovi</name>
    <dbReference type="NCBI Taxonomy" id="2970926"/>
    <lineage>
        <taxon>Bacteria</taxon>
        <taxon>Bacillati</taxon>
        <taxon>Actinomycetota</taxon>
        <taxon>Actinomycetes</taxon>
        <taxon>Micrococcales</taxon>
        <taxon>Microbacteriaceae</taxon>
        <taxon>Protaetiibacter</taxon>
    </lineage>
</organism>
<evidence type="ECO:0000256" key="6">
    <source>
        <dbReference type="ARBA" id="ARBA00023136"/>
    </source>
</evidence>
<evidence type="ECO:0000256" key="1">
    <source>
        <dbReference type="ARBA" id="ARBA00004141"/>
    </source>
</evidence>
<comment type="caution">
    <text evidence="9">The sequence shown here is derived from an EMBL/GenBank/DDBJ whole genome shotgun (WGS) entry which is preliminary data.</text>
</comment>
<dbReference type="Pfam" id="PF13727">
    <property type="entry name" value="CoA_binding_3"/>
    <property type="match status" value="1"/>
</dbReference>
<name>A0ABT1ZHN2_9MICO</name>
<evidence type="ECO:0000256" key="3">
    <source>
        <dbReference type="ARBA" id="ARBA00022679"/>
    </source>
</evidence>
<dbReference type="InterPro" id="IPR003362">
    <property type="entry name" value="Bact_transf"/>
</dbReference>
<dbReference type="PANTHER" id="PTHR30576">
    <property type="entry name" value="COLANIC BIOSYNTHESIS UDP-GLUCOSE LIPID CARRIER TRANSFERASE"/>
    <property type="match status" value="1"/>
</dbReference>
<evidence type="ECO:0000259" key="8">
    <source>
        <dbReference type="Pfam" id="PF02397"/>
    </source>
</evidence>
<evidence type="ECO:0000256" key="7">
    <source>
        <dbReference type="SAM" id="Phobius"/>
    </source>
</evidence>
<sequence>MDDARRWRLSYTRRLAWSDLLVVAGAVAGAQLLWFGVDSRQLDVPEELTAFAVNYTLFSLALIGAWAIALTVAATREPRIVGAGSDEYRRVTSATLQLFGVVAIAGFALQVQVSRGYLLVALPVGLLALLVERWAWRRWLHSVRRTGGYSARCVVLGGSEEVRNIVVTLRQQTDAGYRPVAACTSDPRRLDGLGDGIRVAPIEELASVMAETGADTVVVVSGHGLSAPQLRELSWSLVPGDQHLVVVPNLVDVAGPRIHARPVAGLPLVHVETPRYRGASRFTKRAFDVLGALLAVVVLSPVLLATVVAVRVTSPGPVLFTQTRIGKDGEPFRMHKFRSMRLGADAELAELLEAQGTAETPLFKVRDDPRLTRIGAFLRRTSIDELPQLFDVLRGAMSLVGPRPQVPAEIALYDHLASRRLTVKPGITGLWQVSGRSALGWEDAVRLDLYYVENWSLVGDIVLLWRTGRAVLARRGAY</sequence>
<dbReference type="Gene3D" id="3.40.50.720">
    <property type="entry name" value="NAD(P)-binding Rossmann-like Domain"/>
    <property type="match status" value="1"/>
</dbReference>
<dbReference type="NCBIfam" id="TIGR03025">
    <property type="entry name" value="EPS_sugtrans"/>
    <property type="match status" value="1"/>
</dbReference>
<dbReference type="RefSeq" id="WP_258799364.1">
    <property type="nucleotide sequence ID" value="NZ_JANTHX010000008.1"/>
</dbReference>
<keyword evidence="6 7" id="KW-0472">Membrane</keyword>
<feature type="transmembrane region" description="Helical" evidence="7">
    <location>
        <begin position="117"/>
        <end position="136"/>
    </location>
</feature>
<feature type="domain" description="Bacterial sugar transferase" evidence="8">
    <location>
        <begin position="284"/>
        <end position="472"/>
    </location>
</feature>
<dbReference type="GO" id="GO:0016740">
    <property type="term" value="F:transferase activity"/>
    <property type="evidence" value="ECO:0007669"/>
    <property type="project" value="UniProtKB-KW"/>
</dbReference>